<gene>
    <name evidence="1" type="ORF">ETD83_15990</name>
</gene>
<dbReference type="AlphaFoldDB" id="A0A5C4JBZ2"/>
<proteinExistence type="predicted"/>
<reference evidence="1 2" key="1">
    <citation type="submission" date="2019-05" db="EMBL/GenBank/DDBJ databases">
        <title>Draft genome sequence of Actinomadura sp. 14C53.</title>
        <authorList>
            <person name="Saricaoglu S."/>
            <person name="Isik K."/>
        </authorList>
    </citation>
    <scope>NUCLEOTIDE SEQUENCE [LARGE SCALE GENOMIC DNA]</scope>
    <source>
        <strain evidence="1 2">14C53</strain>
    </source>
</reference>
<dbReference type="OrthoDB" id="152349at2"/>
<accession>A0A5C4JBZ2</accession>
<keyword evidence="2" id="KW-1185">Reference proteome</keyword>
<protein>
    <submittedName>
        <fullName evidence="1">Uncharacterized protein</fullName>
    </submittedName>
</protein>
<comment type="caution">
    <text evidence="1">The sequence shown here is derived from an EMBL/GenBank/DDBJ whole genome shotgun (WGS) entry which is preliminary data.</text>
</comment>
<organism evidence="1 2">
    <name type="scientific">Actinomadura soli</name>
    <dbReference type="NCBI Taxonomy" id="2508997"/>
    <lineage>
        <taxon>Bacteria</taxon>
        <taxon>Bacillati</taxon>
        <taxon>Actinomycetota</taxon>
        <taxon>Actinomycetes</taxon>
        <taxon>Streptosporangiales</taxon>
        <taxon>Thermomonosporaceae</taxon>
        <taxon>Actinomadura</taxon>
    </lineage>
</organism>
<name>A0A5C4JBZ2_9ACTN</name>
<dbReference type="RefSeq" id="WP_138645922.1">
    <property type="nucleotide sequence ID" value="NZ_VCKW01000071.1"/>
</dbReference>
<dbReference type="Pfam" id="PF19372">
    <property type="entry name" value="DUF5947"/>
    <property type="match status" value="1"/>
</dbReference>
<evidence type="ECO:0000313" key="1">
    <source>
        <dbReference type="EMBL" id="TMR00756.1"/>
    </source>
</evidence>
<sequence>MTFGALNRAILRSSTRADVDRCGLCEVPVADGHAHVFDERTGELACACRACALLFEKDGAGAGHYRLVPDRRVRLTGVSVADLGVPVRLAFFVVGLDGAVVARYPSPMGATAWTVDPSAWTAVSAQNPDLASMLPAVEALLTSSIREADEQWLVPVDDCYRLVGVIKGAWTGLSGGDRVWTAVEAFFAQLAEGGHRPGTSARPHRPREGN</sequence>
<dbReference type="InterPro" id="IPR045991">
    <property type="entry name" value="DUF5947"/>
</dbReference>
<evidence type="ECO:0000313" key="2">
    <source>
        <dbReference type="Proteomes" id="UP000309174"/>
    </source>
</evidence>
<dbReference type="Proteomes" id="UP000309174">
    <property type="component" value="Unassembled WGS sequence"/>
</dbReference>
<dbReference type="EMBL" id="VCKW01000071">
    <property type="protein sequence ID" value="TMR00756.1"/>
    <property type="molecule type" value="Genomic_DNA"/>
</dbReference>